<evidence type="ECO:0000313" key="2">
    <source>
        <dbReference type="EMBL" id="MPC49179.1"/>
    </source>
</evidence>
<sequence length="67" mass="7223">MNTLNTKREQKEGMGGCDGQDKHVMEGSINEKCGGRQGNGLDALGSQGGHCFIRHLRPHLATDTICI</sequence>
<dbReference type="AlphaFoldDB" id="A0A5B7FV29"/>
<evidence type="ECO:0000256" key="1">
    <source>
        <dbReference type="SAM" id="MobiDB-lite"/>
    </source>
</evidence>
<dbReference type="EMBL" id="VSRR010008717">
    <property type="protein sequence ID" value="MPC49179.1"/>
    <property type="molecule type" value="Genomic_DNA"/>
</dbReference>
<evidence type="ECO:0000313" key="3">
    <source>
        <dbReference type="Proteomes" id="UP000324222"/>
    </source>
</evidence>
<gene>
    <name evidence="2" type="ORF">E2C01_042974</name>
</gene>
<feature type="compositionally biased region" description="Basic and acidic residues" evidence="1">
    <location>
        <begin position="1"/>
        <end position="12"/>
    </location>
</feature>
<protein>
    <submittedName>
        <fullName evidence="2">Uncharacterized protein</fullName>
    </submittedName>
</protein>
<accession>A0A5B7FV29</accession>
<keyword evidence="3" id="KW-1185">Reference proteome</keyword>
<comment type="caution">
    <text evidence="2">The sequence shown here is derived from an EMBL/GenBank/DDBJ whole genome shotgun (WGS) entry which is preliminary data.</text>
</comment>
<dbReference type="Proteomes" id="UP000324222">
    <property type="component" value="Unassembled WGS sequence"/>
</dbReference>
<feature type="region of interest" description="Disordered" evidence="1">
    <location>
        <begin position="1"/>
        <end position="22"/>
    </location>
</feature>
<name>A0A5B7FV29_PORTR</name>
<organism evidence="2 3">
    <name type="scientific">Portunus trituberculatus</name>
    <name type="common">Swimming crab</name>
    <name type="synonym">Neptunus trituberculatus</name>
    <dbReference type="NCBI Taxonomy" id="210409"/>
    <lineage>
        <taxon>Eukaryota</taxon>
        <taxon>Metazoa</taxon>
        <taxon>Ecdysozoa</taxon>
        <taxon>Arthropoda</taxon>
        <taxon>Crustacea</taxon>
        <taxon>Multicrustacea</taxon>
        <taxon>Malacostraca</taxon>
        <taxon>Eumalacostraca</taxon>
        <taxon>Eucarida</taxon>
        <taxon>Decapoda</taxon>
        <taxon>Pleocyemata</taxon>
        <taxon>Brachyura</taxon>
        <taxon>Eubrachyura</taxon>
        <taxon>Portunoidea</taxon>
        <taxon>Portunidae</taxon>
        <taxon>Portuninae</taxon>
        <taxon>Portunus</taxon>
    </lineage>
</organism>
<proteinExistence type="predicted"/>
<reference evidence="2 3" key="1">
    <citation type="submission" date="2019-05" db="EMBL/GenBank/DDBJ databases">
        <title>Another draft genome of Portunus trituberculatus and its Hox gene families provides insights of decapod evolution.</title>
        <authorList>
            <person name="Jeong J.-H."/>
            <person name="Song I."/>
            <person name="Kim S."/>
            <person name="Choi T."/>
            <person name="Kim D."/>
            <person name="Ryu S."/>
            <person name="Kim W."/>
        </authorList>
    </citation>
    <scope>NUCLEOTIDE SEQUENCE [LARGE SCALE GENOMIC DNA]</scope>
    <source>
        <tissue evidence="2">Muscle</tissue>
    </source>
</reference>